<dbReference type="RefSeq" id="WP_029482145.1">
    <property type="nucleotide sequence ID" value="NZ_BAABXX010000001.1"/>
</dbReference>
<accession>A0A6N2Y535</accession>
<evidence type="ECO:0000313" key="2">
    <source>
        <dbReference type="EMBL" id="VYT61317.1"/>
    </source>
</evidence>
<evidence type="ECO:0000256" key="1">
    <source>
        <dbReference type="SAM" id="Phobius"/>
    </source>
</evidence>
<feature type="transmembrane region" description="Helical" evidence="1">
    <location>
        <begin position="173"/>
        <end position="193"/>
    </location>
</feature>
<sequence>MEVKYVKKNIAKIIISLFFIIMMLFGAAFALIWFKHIFNYMTCLIVAIVVFIVIIILNKKGQICRNVEIGEQGLVDHLGTLEYREIKKVIYDNNRIEMNYGFANIVTKYHEVLLDKLQEQGVTMIEYNGRLINFERVSLLIIYGLGIYFFYNLFVLIFGIISCLNYNYEIINSLGIVVRVLKLISILLALFVYNRLKNKKATVIIIIVIIVGFIVWGQSVKIKTYHDYYGKFACIMKERELNIYKDIIAEYGILDKTINNLDSYKVADLTNYEKVIVYQGTNISGQYIVHRDVKNNNSKEQIFAYYNGKTFTHGALHITFNDGKLAIIDYNGAVYDYDKLKLVNGYILEIYKDNEVKKCLIFNYFKGYDDDEYRRSWELVISNLNDGKQNLYILKDSDDEKVRPQPNNKSENKIDAQTETDNVVSDEIKVSNGEKLIKKMDSINITAFESNEDFVKIKADSSDYNEIVLEVAKQFTIINNTDKKIDTQILGITIMSGSLEEFGVATNDRQDVEDIGKVKNTYYYRIRKVGNYYLAARVGDDCSVNVGLTMLEPVIATDTSQTTDFLYRIDGKKYLGNRWGDIGG</sequence>
<feature type="transmembrane region" description="Helical" evidence="1">
    <location>
        <begin position="12"/>
        <end position="32"/>
    </location>
</feature>
<feature type="transmembrane region" description="Helical" evidence="1">
    <location>
        <begin position="140"/>
        <end position="161"/>
    </location>
</feature>
<keyword evidence="1" id="KW-0472">Membrane</keyword>
<feature type="transmembrane region" description="Helical" evidence="1">
    <location>
        <begin position="38"/>
        <end position="57"/>
    </location>
</feature>
<gene>
    <name evidence="2" type="ORF">CRLFYP8_01677</name>
</gene>
<dbReference type="EMBL" id="CACRTL010000013">
    <property type="protein sequence ID" value="VYT61317.1"/>
    <property type="molecule type" value="Genomic_DNA"/>
</dbReference>
<proteinExistence type="predicted"/>
<organism evidence="2">
    <name type="scientific">Thomasclavelia ramosa</name>
    <dbReference type="NCBI Taxonomy" id="1547"/>
    <lineage>
        <taxon>Bacteria</taxon>
        <taxon>Bacillati</taxon>
        <taxon>Bacillota</taxon>
        <taxon>Erysipelotrichia</taxon>
        <taxon>Erysipelotrichales</taxon>
        <taxon>Coprobacillaceae</taxon>
        <taxon>Thomasclavelia</taxon>
    </lineage>
</organism>
<feature type="transmembrane region" description="Helical" evidence="1">
    <location>
        <begin position="200"/>
        <end position="217"/>
    </location>
</feature>
<reference evidence="2" key="1">
    <citation type="submission" date="2019-11" db="EMBL/GenBank/DDBJ databases">
        <authorList>
            <person name="Feng L."/>
        </authorList>
    </citation>
    <scope>NUCLEOTIDE SEQUENCE</scope>
    <source>
        <strain evidence="2">CramosumLFYP8</strain>
    </source>
</reference>
<keyword evidence="1" id="KW-1133">Transmembrane helix</keyword>
<keyword evidence="1" id="KW-0812">Transmembrane</keyword>
<name>A0A6N2Y535_9FIRM</name>
<dbReference type="AlphaFoldDB" id="A0A6N2Y535"/>
<protein>
    <submittedName>
        <fullName evidence="2">Uncharacterized protein</fullName>
    </submittedName>
</protein>